<comment type="caution">
    <text evidence="2">The sequence shown here is derived from an EMBL/GenBank/DDBJ whole genome shotgun (WGS) entry which is preliminary data.</text>
</comment>
<dbReference type="CDD" id="cd05828">
    <property type="entry name" value="Sortase_D_1"/>
    <property type="match status" value="1"/>
</dbReference>
<dbReference type="SUPFAM" id="SSF63817">
    <property type="entry name" value="Sortase"/>
    <property type="match status" value="1"/>
</dbReference>
<dbReference type="NCBIfam" id="TIGR01076">
    <property type="entry name" value="sortase_fam"/>
    <property type="match status" value="1"/>
</dbReference>
<dbReference type="InterPro" id="IPR023365">
    <property type="entry name" value="Sortase_dom-sf"/>
</dbReference>
<dbReference type="InterPro" id="IPR005754">
    <property type="entry name" value="Sortase"/>
</dbReference>
<keyword evidence="3" id="KW-1185">Reference proteome</keyword>
<dbReference type="Proteomes" id="UP001595843">
    <property type="component" value="Unassembled WGS sequence"/>
</dbReference>
<evidence type="ECO:0000256" key="1">
    <source>
        <dbReference type="ARBA" id="ARBA00022801"/>
    </source>
</evidence>
<organism evidence="2 3">
    <name type="scientific">Salinithrix halophila</name>
    <dbReference type="NCBI Taxonomy" id="1485204"/>
    <lineage>
        <taxon>Bacteria</taxon>
        <taxon>Bacillati</taxon>
        <taxon>Bacillota</taxon>
        <taxon>Bacilli</taxon>
        <taxon>Bacillales</taxon>
        <taxon>Thermoactinomycetaceae</taxon>
        <taxon>Salinithrix</taxon>
    </lineage>
</organism>
<accession>A0ABV8J9L6</accession>
<keyword evidence="1 2" id="KW-0378">Hydrolase</keyword>
<evidence type="ECO:0000313" key="3">
    <source>
        <dbReference type="Proteomes" id="UP001595843"/>
    </source>
</evidence>
<dbReference type="InterPro" id="IPR041999">
    <property type="entry name" value="Sortase_D_1"/>
</dbReference>
<gene>
    <name evidence="2" type="ORF">ACFOUO_01425</name>
</gene>
<dbReference type="EC" id="3.4.22.70" evidence="2"/>
<dbReference type="Gene3D" id="2.40.260.10">
    <property type="entry name" value="Sortase"/>
    <property type="match status" value="1"/>
</dbReference>
<dbReference type="GO" id="GO:0016787">
    <property type="term" value="F:hydrolase activity"/>
    <property type="evidence" value="ECO:0007669"/>
    <property type="project" value="UniProtKB-KW"/>
</dbReference>
<proteinExistence type="predicted"/>
<reference evidence="3" key="1">
    <citation type="journal article" date="2019" name="Int. J. Syst. Evol. Microbiol.">
        <title>The Global Catalogue of Microorganisms (GCM) 10K type strain sequencing project: providing services to taxonomists for standard genome sequencing and annotation.</title>
        <authorList>
            <consortium name="The Broad Institute Genomics Platform"/>
            <consortium name="The Broad Institute Genome Sequencing Center for Infectious Disease"/>
            <person name="Wu L."/>
            <person name="Ma J."/>
        </authorList>
    </citation>
    <scope>NUCLEOTIDE SEQUENCE [LARGE SCALE GENOMIC DNA]</scope>
    <source>
        <strain evidence="3">IBRC-M 10813</strain>
    </source>
</reference>
<dbReference type="Pfam" id="PF04203">
    <property type="entry name" value="Sortase"/>
    <property type="match status" value="1"/>
</dbReference>
<dbReference type="EMBL" id="JBHSAP010000004">
    <property type="protein sequence ID" value="MFC4075466.1"/>
    <property type="molecule type" value="Genomic_DNA"/>
</dbReference>
<sequence>MVLILGGLLTVGYNGYHWWKEAHLVQEYDDKSYTVSSKDEKKPLKPLKEGIQYKKKPQLDESVGNLIIPRLKARVPLVEGIGRPQLAKGVGHYPGKDLVFPGETGNAVLAGHRETTFKNMGKIKKGDHLIVTNEEGTFTYAVHKMWVAKANDRTVIVPRKKPILTLITCYPFDQIGTAPERYIVEAQLVKIEEPKG</sequence>
<name>A0ABV8J9L6_9BACL</name>
<evidence type="ECO:0000313" key="2">
    <source>
        <dbReference type="EMBL" id="MFC4075466.1"/>
    </source>
</evidence>
<protein>
    <submittedName>
        <fullName evidence="2">Sortase</fullName>
        <ecNumber evidence="2">3.4.22.70</ecNumber>
    </submittedName>
</protein>